<keyword evidence="9" id="KW-0862">Zinc</keyword>
<evidence type="ECO:0000256" key="4">
    <source>
        <dbReference type="ARBA" id="ARBA00023015"/>
    </source>
</evidence>
<dbReference type="Pfam" id="PF00382">
    <property type="entry name" value="TFIIB"/>
    <property type="match status" value="2"/>
</dbReference>
<evidence type="ECO:0000256" key="6">
    <source>
        <dbReference type="ARBA" id="ARBA00031706"/>
    </source>
</evidence>
<evidence type="ECO:0000256" key="7">
    <source>
        <dbReference type="ARBA" id="ARBA00056616"/>
    </source>
</evidence>
<dbReference type="InterPro" id="IPR013137">
    <property type="entry name" value="Znf_TFIIB"/>
</dbReference>
<dbReference type="InterPro" id="IPR013763">
    <property type="entry name" value="Cyclin-like_dom"/>
</dbReference>
<evidence type="ECO:0000256" key="1">
    <source>
        <dbReference type="ARBA" id="ARBA00010857"/>
    </source>
</evidence>
<protein>
    <recommendedName>
        <fullName evidence="2">Transcription initiation factor IIB</fullName>
    </recommendedName>
    <alternativeName>
        <fullName evidence="6">General transcription factor TFIIB</fullName>
    </alternativeName>
</protein>
<name>A0A4P9X6K2_9FUNG</name>
<keyword evidence="5" id="KW-0804">Transcription</keyword>
<keyword evidence="4" id="KW-0805">Transcription regulation</keyword>
<dbReference type="InterPro" id="IPR013150">
    <property type="entry name" value="TFIIB_cyclin"/>
</dbReference>
<dbReference type="Proteomes" id="UP000274922">
    <property type="component" value="Unassembled WGS sequence"/>
</dbReference>
<keyword evidence="12" id="KW-1185">Reference proteome</keyword>
<dbReference type="GO" id="GO:0008270">
    <property type="term" value="F:zinc ion binding"/>
    <property type="evidence" value="ECO:0007669"/>
    <property type="project" value="UniProtKB-KW"/>
</dbReference>
<comment type="function">
    <text evidence="7">General factor that plays a major role in the activation of eukaryotic genes transcribed by RNA polymerase II.</text>
</comment>
<dbReference type="SUPFAM" id="SSF57783">
    <property type="entry name" value="Zinc beta-ribbon"/>
    <property type="match status" value="1"/>
</dbReference>
<dbReference type="CDD" id="cd20551">
    <property type="entry name" value="CYCLIN_TFIIB_rpt1"/>
    <property type="match status" value="1"/>
</dbReference>
<dbReference type="PANTHER" id="PTHR11618:SF13">
    <property type="entry name" value="TRANSCRIPTION INITIATION FACTOR IIB"/>
    <property type="match status" value="1"/>
</dbReference>
<dbReference type="PROSITE" id="PS00782">
    <property type="entry name" value="TFIIB"/>
    <property type="match status" value="1"/>
</dbReference>
<keyword evidence="3" id="KW-0677">Repeat</keyword>
<dbReference type="InterPro" id="IPR023486">
    <property type="entry name" value="TFIIB_CS"/>
</dbReference>
<reference evidence="12" key="1">
    <citation type="journal article" date="2018" name="Nat. Microbiol.">
        <title>Leveraging single-cell genomics to expand the fungal tree of life.</title>
        <authorList>
            <person name="Ahrendt S.R."/>
            <person name="Quandt C.A."/>
            <person name="Ciobanu D."/>
            <person name="Clum A."/>
            <person name="Salamov A."/>
            <person name="Andreopoulos B."/>
            <person name="Cheng J.F."/>
            <person name="Woyke T."/>
            <person name="Pelin A."/>
            <person name="Henrissat B."/>
            <person name="Reynolds N.K."/>
            <person name="Benny G.L."/>
            <person name="Smith M.E."/>
            <person name="James T.Y."/>
            <person name="Grigoriev I.V."/>
        </authorList>
    </citation>
    <scope>NUCLEOTIDE SEQUENCE [LARGE SCALE GENOMIC DNA]</scope>
    <source>
        <strain evidence="12">ATCC 52028</strain>
    </source>
</reference>
<dbReference type="GO" id="GO:0051123">
    <property type="term" value="P:RNA polymerase II preinitiation complex assembly"/>
    <property type="evidence" value="ECO:0007669"/>
    <property type="project" value="UniProtKB-ARBA"/>
</dbReference>
<dbReference type="PRINTS" id="PR00685">
    <property type="entry name" value="TIFACTORIIB"/>
</dbReference>
<evidence type="ECO:0000256" key="5">
    <source>
        <dbReference type="ARBA" id="ARBA00023163"/>
    </source>
</evidence>
<dbReference type="InterPro" id="IPR000812">
    <property type="entry name" value="TFIIB"/>
</dbReference>
<evidence type="ECO:0000259" key="10">
    <source>
        <dbReference type="PROSITE" id="PS51134"/>
    </source>
</evidence>
<dbReference type="GO" id="GO:0017025">
    <property type="term" value="F:TBP-class protein binding"/>
    <property type="evidence" value="ECO:0007669"/>
    <property type="project" value="InterPro"/>
</dbReference>
<comment type="similarity">
    <text evidence="1">Belongs to the TFIIB family.</text>
</comment>
<dbReference type="STRING" id="1555241.A0A4P9X6K2"/>
<dbReference type="GO" id="GO:0005634">
    <property type="term" value="C:nucleus"/>
    <property type="evidence" value="ECO:0007669"/>
    <property type="project" value="TreeGrafter"/>
</dbReference>
<dbReference type="FunFam" id="2.20.25.10:FF:000036">
    <property type="entry name" value="Transcription initiation factor IIB"/>
    <property type="match status" value="1"/>
</dbReference>
<dbReference type="SUPFAM" id="SSF47954">
    <property type="entry name" value="Cyclin-like"/>
    <property type="match status" value="2"/>
</dbReference>
<dbReference type="PANTHER" id="PTHR11618">
    <property type="entry name" value="TRANSCRIPTION INITIATION FACTOR IIB-RELATED"/>
    <property type="match status" value="1"/>
</dbReference>
<dbReference type="SMART" id="SM00385">
    <property type="entry name" value="CYCLIN"/>
    <property type="match status" value="2"/>
</dbReference>
<organism evidence="11 12">
    <name type="scientific">Caulochytrium protostelioides</name>
    <dbReference type="NCBI Taxonomy" id="1555241"/>
    <lineage>
        <taxon>Eukaryota</taxon>
        <taxon>Fungi</taxon>
        <taxon>Fungi incertae sedis</taxon>
        <taxon>Chytridiomycota</taxon>
        <taxon>Chytridiomycota incertae sedis</taxon>
        <taxon>Chytridiomycetes</taxon>
        <taxon>Caulochytriales</taxon>
        <taxon>Caulochytriaceae</taxon>
        <taxon>Caulochytrium</taxon>
    </lineage>
</organism>
<accession>A0A4P9X6K2</accession>
<evidence type="ECO:0000313" key="12">
    <source>
        <dbReference type="Proteomes" id="UP000274922"/>
    </source>
</evidence>
<comment type="subunit">
    <text evidence="8">Associates with TFIID-IIA (DA complex) to form TFIID-IIA-IIB (DAB-complex) which is then recognized by polymerase II.</text>
</comment>
<evidence type="ECO:0000256" key="2">
    <source>
        <dbReference type="ARBA" id="ARBA00013932"/>
    </source>
</evidence>
<dbReference type="GO" id="GO:0097550">
    <property type="term" value="C:transcription preinitiation complex"/>
    <property type="evidence" value="ECO:0007669"/>
    <property type="project" value="TreeGrafter"/>
</dbReference>
<dbReference type="AlphaFoldDB" id="A0A4P9X6K2"/>
<proteinExistence type="inferred from homology"/>
<dbReference type="GO" id="GO:0016251">
    <property type="term" value="F:RNA polymerase II general transcription initiation factor activity"/>
    <property type="evidence" value="ECO:0007669"/>
    <property type="project" value="TreeGrafter"/>
</dbReference>
<feature type="domain" description="TFIIB-type" evidence="10">
    <location>
        <begin position="27"/>
        <end position="60"/>
    </location>
</feature>
<gene>
    <name evidence="11" type="ORF">CXG81DRAFT_12823</name>
</gene>
<dbReference type="Gene3D" id="1.10.472.10">
    <property type="entry name" value="Cyclin-like"/>
    <property type="match status" value="1"/>
</dbReference>
<dbReference type="PROSITE" id="PS51134">
    <property type="entry name" value="ZF_TFIIB"/>
    <property type="match status" value="1"/>
</dbReference>
<dbReference type="Pfam" id="PF08271">
    <property type="entry name" value="Zn_Ribbon_TF"/>
    <property type="match status" value="1"/>
</dbReference>
<evidence type="ECO:0000256" key="3">
    <source>
        <dbReference type="ARBA" id="ARBA00022737"/>
    </source>
</evidence>
<dbReference type="Gene3D" id="1.10.472.170">
    <property type="match status" value="1"/>
</dbReference>
<dbReference type="OrthoDB" id="25790at2759"/>
<dbReference type="InterPro" id="IPR036915">
    <property type="entry name" value="Cyclin-like_sf"/>
</dbReference>
<evidence type="ECO:0000256" key="9">
    <source>
        <dbReference type="PROSITE-ProRule" id="PRU00469"/>
    </source>
</evidence>
<dbReference type="FunFam" id="1.10.472.170:FF:000001">
    <property type="entry name" value="Transcription initiation factor IIB"/>
    <property type="match status" value="1"/>
</dbReference>
<dbReference type="EMBL" id="ML014199">
    <property type="protein sequence ID" value="RKP00792.1"/>
    <property type="molecule type" value="Genomic_DNA"/>
</dbReference>
<evidence type="ECO:0000313" key="11">
    <source>
        <dbReference type="EMBL" id="RKP00792.1"/>
    </source>
</evidence>
<keyword evidence="9" id="KW-0863">Zinc-finger</keyword>
<sequence>MSSTTPSFIGKDGANAGPKVPVVDLNYRIMCPDCKDEIPNIIEDFSAGDLVCGSCGMVLGNRIIDTRSEWRTFNNDEEDNTDPSRVGAAGDPLLGGLDHLDSTTISGRDGKGISATLNRIQAKSIGVRAEKQLLAAWKELATMCERIGLSKLVVDSAKQIYKKIQDENLLKGKSQEAIMTTCIYIACREQSVTRSYKELYALSRISIKELGRCVRVLKQHFDKPVQQVSVTSFISRFSSHLDLSPEVQRGTFLVANKVKQLGTLAGKSPVTLVAGCIYFVSCLSLNPRTAKEVADKCGCTEATLKSAYKLLYDSRAKLLPPDFKMARDVDSLPPP</sequence>
<evidence type="ECO:0000256" key="8">
    <source>
        <dbReference type="ARBA" id="ARBA00066213"/>
    </source>
</evidence>
<keyword evidence="9" id="KW-0479">Metal-binding</keyword>